<evidence type="ECO:0000313" key="2">
    <source>
        <dbReference type="EMBL" id="GGG63971.1"/>
    </source>
</evidence>
<dbReference type="PANTHER" id="PTHR40606">
    <property type="match status" value="1"/>
</dbReference>
<dbReference type="Gene3D" id="2.30.29.80">
    <property type="match status" value="1"/>
</dbReference>
<dbReference type="Proteomes" id="UP000647241">
    <property type="component" value="Unassembled WGS sequence"/>
</dbReference>
<organism evidence="2 3">
    <name type="scientific">Edaphobacter dinghuensis</name>
    <dbReference type="NCBI Taxonomy" id="1560005"/>
    <lineage>
        <taxon>Bacteria</taxon>
        <taxon>Pseudomonadati</taxon>
        <taxon>Acidobacteriota</taxon>
        <taxon>Terriglobia</taxon>
        <taxon>Terriglobales</taxon>
        <taxon>Acidobacteriaceae</taxon>
        <taxon>Edaphobacter</taxon>
    </lineage>
</organism>
<reference evidence="2" key="2">
    <citation type="submission" date="2020-09" db="EMBL/GenBank/DDBJ databases">
        <authorList>
            <person name="Sun Q."/>
            <person name="Zhou Y."/>
        </authorList>
    </citation>
    <scope>NUCLEOTIDE SEQUENCE</scope>
    <source>
        <strain evidence="2">CGMCC 1.12997</strain>
    </source>
</reference>
<keyword evidence="3" id="KW-1185">Reference proteome</keyword>
<feature type="domain" description="DUF1508" evidence="1">
    <location>
        <begin position="10"/>
        <end position="57"/>
    </location>
</feature>
<feature type="domain" description="DUF1508" evidence="1">
    <location>
        <begin position="64"/>
        <end position="108"/>
    </location>
</feature>
<sequence>MAGKFVLKTAKDGEFYFVLEAGNGQVILTSEMYVAKASAENGIASVRKNAGNDANYERKEQHGGQAMFNLKAANHQVIGTSQGYSSHAAREEGIASVKANAEKAALEDLTV</sequence>
<dbReference type="AlphaFoldDB" id="A0A917H1N0"/>
<dbReference type="EMBL" id="BMGT01000001">
    <property type="protein sequence ID" value="GGG63971.1"/>
    <property type="molecule type" value="Genomic_DNA"/>
</dbReference>
<dbReference type="Pfam" id="PF07411">
    <property type="entry name" value="DUF1508"/>
    <property type="match status" value="2"/>
</dbReference>
<reference evidence="2" key="1">
    <citation type="journal article" date="2014" name="Int. J. Syst. Evol. Microbiol.">
        <title>Complete genome sequence of Corynebacterium casei LMG S-19264T (=DSM 44701T), isolated from a smear-ripened cheese.</title>
        <authorList>
            <consortium name="US DOE Joint Genome Institute (JGI-PGF)"/>
            <person name="Walter F."/>
            <person name="Albersmeier A."/>
            <person name="Kalinowski J."/>
            <person name="Ruckert C."/>
        </authorList>
    </citation>
    <scope>NUCLEOTIDE SEQUENCE</scope>
    <source>
        <strain evidence="2">CGMCC 1.12997</strain>
    </source>
</reference>
<gene>
    <name evidence="2" type="ORF">GCM10011585_01930</name>
</gene>
<proteinExistence type="predicted"/>
<dbReference type="InterPro" id="IPR036913">
    <property type="entry name" value="YegP-like_sf"/>
</dbReference>
<dbReference type="RefSeq" id="WP_188552300.1">
    <property type="nucleotide sequence ID" value="NZ_BMGT01000001.1"/>
</dbReference>
<comment type="caution">
    <text evidence="2">The sequence shown here is derived from an EMBL/GenBank/DDBJ whole genome shotgun (WGS) entry which is preliminary data.</text>
</comment>
<dbReference type="InterPro" id="IPR051141">
    <property type="entry name" value="UPF0339_domain"/>
</dbReference>
<dbReference type="PANTHER" id="PTHR40606:SF1">
    <property type="entry name" value="UPF0339 PROTEIN YEGP"/>
    <property type="match status" value="1"/>
</dbReference>
<evidence type="ECO:0000259" key="1">
    <source>
        <dbReference type="Pfam" id="PF07411"/>
    </source>
</evidence>
<accession>A0A917H1N0</accession>
<protein>
    <recommendedName>
        <fullName evidence="1">DUF1508 domain-containing protein</fullName>
    </recommendedName>
</protein>
<dbReference type="SUPFAM" id="SSF160113">
    <property type="entry name" value="YegP-like"/>
    <property type="match status" value="2"/>
</dbReference>
<dbReference type="InterPro" id="IPR010879">
    <property type="entry name" value="DUF1508"/>
</dbReference>
<name>A0A917H1N0_9BACT</name>
<evidence type="ECO:0000313" key="3">
    <source>
        <dbReference type="Proteomes" id="UP000647241"/>
    </source>
</evidence>